<name>A0A2X0MQN8_9BASI</name>
<dbReference type="AlphaFoldDB" id="A0A2X0MQN8"/>
<dbReference type="Proteomes" id="UP000249464">
    <property type="component" value="Unassembled WGS sequence"/>
</dbReference>
<keyword evidence="3" id="KW-1185">Reference proteome</keyword>
<feature type="compositionally biased region" description="Basic and acidic residues" evidence="1">
    <location>
        <begin position="151"/>
        <end position="165"/>
    </location>
</feature>
<proteinExistence type="predicted"/>
<sequence length="347" mass="37559">MGLSWRRLADTRRELERVVRSCISCLLCNALHATTCSWHSHSVNWNRTGSVAAATSSPPASTSSQGSGIGYSRDTPDSATPSRADKRRINEISIDRQDSAPSAVNQLGKKPLGRPPNPPPASAPAPKRAQGRPKKTDKEKEKTRKRRRNDKMKNKQGNERRRNESGWKWSPTAPDRLGRADSEDAGQLFKLDVWQPSFPPAKTYTVSCVDLCPARSLTHINGCQLRRKTTFSFAQASSSSSSSASNPSFAVPSGSGASHSTDPSLPSMPESASSAVPSGPESVDSIPKSTPSESIVKPRLTRPRTTSLGEPIIDADEIYVMEGDPFDGDEDDGVVSAKGEGRWEHPK</sequence>
<feature type="compositionally biased region" description="Pro residues" evidence="1">
    <location>
        <begin position="113"/>
        <end position="123"/>
    </location>
</feature>
<evidence type="ECO:0000256" key="1">
    <source>
        <dbReference type="SAM" id="MobiDB-lite"/>
    </source>
</evidence>
<gene>
    <name evidence="2" type="primary">BQ5605_C024g09903</name>
    <name evidence="2" type="ORF">BQ5605_C024G09903</name>
</gene>
<evidence type="ECO:0000313" key="2">
    <source>
        <dbReference type="EMBL" id="SGZ26387.1"/>
    </source>
</evidence>
<protein>
    <submittedName>
        <fullName evidence="2">BQ5605_C024g09903 protein</fullName>
    </submittedName>
</protein>
<reference evidence="2 3" key="1">
    <citation type="submission" date="2016-11" db="EMBL/GenBank/DDBJ databases">
        <authorList>
            <person name="Jaros S."/>
            <person name="Januszkiewicz K."/>
            <person name="Wedrychowicz H."/>
        </authorList>
    </citation>
    <scope>NUCLEOTIDE SEQUENCE [LARGE SCALE GENOMIC DNA]</scope>
</reference>
<feature type="compositionally biased region" description="Low complexity" evidence="1">
    <location>
        <begin position="237"/>
        <end position="253"/>
    </location>
</feature>
<feature type="compositionally biased region" description="Basic and acidic residues" evidence="1">
    <location>
        <begin position="83"/>
        <end position="98"/>
    </location>
</feature>
<feature type="region of interest" description="Disordered" evidence="1">
    <location>
        <begin position="51"/>
        <end position="180"/>
    </location>
</feature>
<evidence type="ECO:0000313" key="3">
    <source>
        <dbReference type="Proteomes" id="UP000249464"/>
    </source>
</evidence>
<feature type="compositionally biased region" description="Acidic residues" evidence="1">
    <location>
        <begin position="323"/>
        <end position="333"/>
    </location>
</feature>
<dbReference type="EMBL" id="FQNC01000086">
    <property type="protein sequence ID" value="SGZ26387.1"/>
    <property type="molecule type" value="Genomic_DNA"/>
</dbReference>
<feature type="region of interest" description="Disordered" evidence="1">
    <location>
        <begin position="237"/>
        <end position="311"/>
    </location>
</feature>
<feature type="compositionally biased region" description="Low complexity" evidence="1">
    <location>
        <begin position="51"/>
        <end position="66"/>
    </location>
</feature>
<feature type="region of interest" description="Disordered" evidence="1">
    <location>
        <begin position="323"/>
        <end position="347"/>
    </location>
</feature>
<accession>A0A2X0MQN8</accession>
<feature type="compositionally biased region" description="Polar residues" evidence="1">
    <location>
        <begin position="255"/>
        <end position="276"/>
    </location>
</feature>
<organism evidence="2 3">
    <name type="scientific">Microbotryum silenes-dioicae</name>
    <dbReference type="NCBI Taxonomy" id="796604"/>
    <lineage>
        <taxon>Eukaryota</taxon>
        <taxon>Fungi</taxon>
        <taxon>Dikarya</taxon>
        <taxon>Basidiomycota</taxon>
        <taxon>Pucciniomycotina</taxon>
        <taxon>Microbotryomycetes</taxon>
        <taxon>Microbotryales</taxon>
        <taxon>Microbotryaceae</taxon>
        <taxon>Microbotryum</taxon>
    </lineage>
</organism>